<accession>A0AAV4HSS4</accession>
<protein>
    <submittedName>
        <fullName evidence="1">Uncharacterized protein</fullName>
    </submittedName>
</protein>
<comment type="caution">
    <text evidence="1">The sequence shown here is derived from an EMBL/GenBank/DDBJ whole genome shotgun (WGS) entry which is preliminary data.</text>
</comment>
<evidence type="ECO:0000313" key="2">
    <source>
        <dbReference type="Proteomes" id="UP000762676"/>
    </source>
</evidence>
<evidence type="ECO:0000313" key="1">
    <source>
        <dbReference type="EMBL" id="GFS00496.1"/>
    </source>
</evidence>
<name>A0AAV4HSS4_9GAST</name>
<gene>
    <name evidence="1" type="ORF">ElyMa_006400500</name>
</gene>
<keyword evidence="2" id="KW-1185">Reference proteome</keyword>
<reference evidence="1 2" key="1">
    <citation type="journal article" date="2021" name="Elife">
        <title>Chloroplast acquisition without the gene transfer in kleptoplastic sea slugs, Plakobranchus ocellatus.</title>
        <authorList>
            <person name="Maeda T."/>
            <person name="Takahashi S."/>
            <person name="Yoshida T."/>
            <person name="Shimamura S."/>
            <person name="Takaki Y."/>
            <person name="Nagai Y."/>
            <person name="Toyoda A."/>
            <person name="Suzuki Y."/>
            <person name="Arimoto A."/>
            <person name="Ishii H."/>
            <person name="Satoh N."/>
            <person name="Nishiyama T."/>
            <person name="Hasebe M."/>
            <person name="Maruyama T."/>
            <person name="Minagawa J."/>
            <person name="Obokata J."/>
            <person name="Shigenobu S."/>
        </authorList>
    </citation>
    <scope>NUCLEOTIDE SEQUENCE [LARGE SCALE GENOMIC DNA]</scope>
</reference>
<dbReference type="EMBL" id="BMAT01012850">
    <property type="protein sequence ID" value="GFS00496.1"/>
    <property type="molecule type" value="Genomic_DNA"/>
</dbReference>
<proteinExistence type="predicted"/>
<sequence>MLTLILTCIESWSREMMKYCLKLNVWSWATRSLRNDAKIGIKLHSVKIAKTRHIPLMTRASLALLVVDCPEADIPCEYLDDFFMVHIKINIETKIIIKQDKRQPNLNTS</sequence>
<organism evidence="1 2">
    <name type="scientific">Elysia marginata</name>
    <dbReference type="NCBI Taxonomy" id="1093978"/>
    <lineage>
        <taxon>Eukaryota</taxon>
        <taxon>Metazoa</taxon>
        <taxon>Spiralia</taxon>
        <taxon>Lophotrochozoa</taxon>
        <taxon>Mollusca</taxon>
        <taxon>Gastropoda</taxon>
        <taxon>Heterobranchia</taxon>
        <taxon>Euthyneura</taxon>
        <taxon>Panpulmonata</taxon>
        <taxon>Sacoglossa</taxon>
        <taxon>Placobranchoidea</taxon>
        <taxon>Plakobranchidae</taxon>
        <taxon>Elysia</taxon>
    </lineage>
</organism>
<dbReference type="AlphaFoldDB" id="A0AAV4HSS4"/>
<dbReference type="Proteomes" id="UP000762676">
    <property type="component" value="Unassembled WGS sequence"/>
</dbReference>